<organism evidence="8 9">
    <name type="scientific">Fimbriimonas ginsengisoli</name>
    <dbReference type="NCBI Taxonomy" id="1005039"/>
    <lineage>
        <taxon>Bacteria</taxon>
        <taxon>Bacillati</taxon>
        <taxon>Armatimonadota</taxon>
        <taxon>Fimbriimonadia</taxon>
        <taxon>Fimbriimonadales</taxon>
        <taxon>Fimbriimonadaceae</taxon>
        <taxon>Fimbriimonas</taxon>
    </lineage>
</organism>
<evidence type="ECO:0000256" key="7">
    <source>
        <dbReference type="SAM" id="Phobius"/>
    </source>
</evidence>
<feature type="transmembrane region" description="Helical" evidence="7">
    <location>
        <begin position="116"/>
        <end position="139"/>
    </location>
</feature>
<evidence type="ECO:0000313" key="9">
    <source>
        <dbReference type="Proteomes" id="UP000727962"/>
    </source>
</evidence>
<evidence type="ECO:0000256" key="2">
    <source>
        <dbReference type="ARBA" id="ARBA00007511"/>
    </source>
</evidence>
<dbReference type="PANTHER" id="PTHR30238">
    <property type="entry name" value="MEMBRANE BOUND PREDICTED REDOX MODULATOR"/>
    <property type="match status" value="1"/>
</dbReference>
<accession>A0A931LTM8</accession>
<feature type="transmembrane region" description="Helical" evidence="7">
    <location>
        <begin position="216"/>
        <end position="234"/>
    </location>
</feature>
<feature type="transmembrane region" description="Helical" evidence="7">
    <location>
        <begin position="54"/>
        <end position="72"/>
    </location>
</feature>
<feature type="region of interest" description="Disordered" evidence="6">
    <location>
        <begin position="253"/>
        <end position="273"/>
    </location>
</feature>
<keyword evidence="4 7" id="KW-1133">Transmembrane helix</keyword>
<reference evidence="8" key="1">
    <citation type="submission" date="2020-07" db="EMBL/GenBank/DDBJ databases">
        <title>Huge and variable diversity of episymbiotic CPR bacteria and DPANN archaea in groundwater ecosystems.</title>
        <authorList>
            <person name="He C.Y."/>
            <person name="Keren R."/>
            <person name="Whittaker M."/>
            <person name="Farag I.F."/>
            <person name="Doudna J."/>
            <person name="Cate J.H.D."/>
            <person name="Banfield J.F."/>
        </authorList>
    </citation>
    <scope>NUCLEOTIDE SEQUENCE</scope>
    <source>
        <strain evidence="8">NC_groundwater_17_Pr7_B-0.1um_64_12</strain>
    </source>
</reference>
<dbReference type="AlphaFoldDB" id="A0A931LTM8"/>
<dbReference type="InterPro" id="IPR022493">
    <property type="entry name" value="CHP03716_TM_YkoY"/>
</dbReference>
<feature type="transmembrane region" description="Helical" evidence="7">
    <location>
        <begin position="179"/>
        <end position="196"/>
    </location>
</feature>
<dbReference type="Proteomes" id="UP000727962">
    <property type="component" value="Unassembled WGS sequence"/>
</dbReference>
<dbReference type="Pfam" id="PF03741">
    <property type="entry name" value="TerC"/>
    <property type="match status" value="1"/>
</dbReference>
<feature type="transmembrane region" description="Helical" evidence="7">
    <location>
        <begin position="145"/>
        <end position="167"/>
    </location>
</feature>
<name>A0A931LTM8_FIMGI</name>
<keyword evidence="5 7" id="KW-0472">Membrane</keyword>
<dbReference type="EMBL" id="JACOSL010000057">
    <property type="protein sequence ID" value="MBI1757265.1"/>
    <property type="molecule type" value="Genomic_DNA"/>
</dbReference>
<evidence type="ECO:0000256" key="4">
    <source>
        <dbReference type="ARBA" id="ARBA00022989"/>
    </source>
</evidence>
<protein>
    <submittedName>
        <fullName evidence="8">Tellurium resistance protein TerC</fullName>
    </submittedName>
</protein>
<keyword evidence="3 7" id="KW-0812">Transmembrane</keyword>
<proteinExistence type="inferred from homology"/>
<evidence type="ECO:0000256" key="6">
    <source>
        <dbReference type="SAM" id="MobiDB-lite"/>
    </source>
</evidence>
<evidence type="ECO:0000256" key="5">
    <source>
        <dbReference type="ARBA" id="ARBA00023136"/>
    </source>
</evidence>
<feature type="transmembrane region" description="Helical" evidence="7">
    <location>
        <begin position="20"/>
        <end position="42"/>
    </location>
</feature>
<feature type="transmembrane region" description="Helical" evidence="7">
    <location>
        <begin position="78"/>
        <end position="95"/>
    </location>
</feature>
<evidence type="ECO:0000256" key="3">
    <source>
        <dbReference type="ARBA" id="ARBA00022692"/>
    </source>
</evidence>
<comment type="caution">
    <text evidence="8">The sequence shown here is derived from an EMBL/GenBank/DDBJ whole genome shotgun (WGS) entry which is preliminary data.</text>
</comment>
<dbReference type="NCBIfam" id="TIGR03716">
    <property type="entry name" value="R_switched_YkoY"/>
    <property type="match status" value="1"/>
</dbReference>
<evidence type="ECO:0000313" key="8">
    <source>
        <dbReference type="EMBL" id="MBI1757265.1"/>
    </source>
</evidence>
<dbReference type="InterPro" id="IPR005496">
    <property type="entry name" value="Integral_membrane_TerC"/>
</dbReference>
<sequence length="273" mass="29386">MHLLGAMDFHQTFHLADLGVVFFLVVLEALLSGDNALVLAIMVRHLPRETQRRALFYGLGGAMVFRLIAILAASQVILLWWLQAIGGAYLLALPIRNFMTRSHRGAKPGGKGFWPTVIAVEVADIAFALDSVLAGVAMIRSLDKLWVVYAGAVIGALLMRFAAGLFIKLMARYPTLDHVAYLLVGWVGVKMAFMAGHNAGIALPASVPAIPEMPALVFWFVMAGIAILGGWFALRAPQEVTPETLEAAELVEEAEPLQIGDSESSGVDEGPRG</sequence>
<dbReference type="GO" id="GO:0016020">
    <property type="term" value="C:membrane"/>
    <property type="evidence" value="ECO:0007669"/>
    <property type="project" value="UniProtKB-SubCell"/>
</dbReference>
<evidence type="ECO:0000256" key="1">
    <source>
        <dbReference type="ARBA" id="ARBA00004141"/>
    </source>
</evidence>
<gene>
    <name evidence="8" type="ORF">HYR64_09185</name>
</gene>
<comment type="similarity">
    <text evidence="2">Belongs to the TerC family.</text>
</comment>
<comment type="subcellular location">
    <subcellularLocation>
        <location evidence="1">Membrane</location>
        <topology evidence="1">Multi-pass membrane protein</topology>
    </subcellularLocation>
</comment>
<dbReference type="PANTHER" id="PTHR30238:SF4">
    <property type="entry name" value="SLL1022 PROTEIN"/>
    <property type="match status" value="1"/>
</dbReference>